<evidence type="ECO:0000256" key="3">
    <source>
        <dbReference type="ARBA" id="ARBA00006437"/>
    </source>
</evidence>
<evidence type="ECO:0000256" key="5">
    <source>
        <dbReference type="ARBA" id="ARBA00022723"/>
    </source>
</evidence>
<evidence type="ECO:0000259" key="12">
    <source>
        <dbReference type="PROSITE" id="PS51845"/>
    </source>
</evidence>
<keyword evidence="6" id="KW-0378">Hydrolase</keyword>
<feature type="binding site" evidence="10">
    <location>
        <position position="719"/>
    </location>
    <ligand>
        <name>Zn(2+)</name>
        <dbReference type="ChEBI" id="CHEBI:29105"/>
        <label>1</label>
    </ligand>
</feature>
<evidence type="ECO:0000256" key="2">
    <source>
        <dbReference type="ARBA" id="ARBA00004703"/>
    </source>
</evidence>
<evidence type="ECO:0000256" key="9">
    <source>
        <dbReference type="PIRSR" id="PIRSR623088-2"/>
    </source>
</evidence>
<feature type="active site" description="Proton donor" evidence="8">
    <location>
        <position position="551"/>
    </location>
</feature>
<dbReference type="InterPro" id="IPR003607">
    <property type="entry name" value="HD/PDEase_dom"/>
</dbReference>
<dbReference type="AlphaFoldDB" id="A0AAW2ICX0"/>
<evidence type="ECO:0000256" key="6">
    <source>
        <dbReference type="ARBA" id="ARBA00022801"/>
    </source>
</evidence>
<accession>A0AAW2ICX0</accession>
<dbReference type="SMART" id="SM00091">
    <property type="entry name" value="PAS"/>
    <property type="match status" value="1"/>
</dbReference>
<keyword evidence="7" id="KW-0114">cAMP</keyword>
<feature type="binding site" evidence="9">
    <location>
        <position position="719"/>
    </location>
    <ligand>
        <name>AMP</name>
        <dbReference type="ChEBI" id="CHEBI:456215"/>
    </ligand>
</feature>
<feature type="binding site" evidence="9">
    <location>
        <position position="592"/>
    </location>
    <ligand>
        <name>AMP</name>
        <dbReference type="ChEBI" id="CHEBI:456215"/>
    </ligand>
</feature>
<evidence type="ECO:0000256" key="8">
    <source>
        <dbReference type="PIRSR" id="PIRSR623088-1"/>
    </source>
</evidence>
<dbReference type="EMBL" id="JARGDH010000001">
    <property type="protein sequence ID" value="KAL0279577.1"/>
    <property type="molecule type" value="Genomic_DNA"/>
</dbReference>
<dbReference type="GO" id="GO:0004115">
    <property type="term" value="F:3',5'-cyclic-AMP phosphodiesterase activity"/>
    <property type="evidence" value="ECO:0007669"/>
    <property type="project" value="UniProtKB-EC"/>
</dbReference>
<name>A0AAW2ICX0_9NEOP</name>
<evidence type="ECO:0000256" key="11">
    <source>
        <dbReference type="SAM" id="MobiDB-lite"/>
    </source>
</evidence>
<dbReference type="EC" id="3.1.4.53" evidence="4"/>
<comment type="similarity">
    <text evidence="3">Belongs to the cyclic nucleotide phosphodiesterase family. PDE8 subfamily.</text>
</comment>
<dbReference type="SMART" id="SM00471">
    <property type="entry name" value="HDc"/>
    <property type="match status" value="1"/>
</dbReference>
<protein>
    <recommendedName>
        <fullName evidence="4">3',5'-cyclic-AMP phosphodiesterase</fullName>
        <ecNumber evidence="4">3.1.4.53</ecNumber>
    </recommendedName>
</protein>
<dbReference type="CDD" id="cd00130">
    <property type="entry name" value="PAS"/>
    <property type="match status" value="1"/>
</dbReference>
<reference evidence="13" key="1">
    <citation type="journal article" date="2024" name="Gigascience">
        <title>Chromosome-level genome of the poultry shaft louse Menopon gallinae provides insight into the host-switching and adaptive evolution of parasitic lice.</title>
        <authorList>
            <person name="Xu Y."/>
            <person name="Ma L."/>
            <person name="Liu S."/>
            <person name="Liang Y."/>
            <person name="Liu Q."/>
            <person name="He Z."/>
            <person name="Tian L."/>
            <person name="Duan Y."/>
            <person name="Cai W."/>
            <person name="Li H."/>
            <person name="Song F."/>
        </authorList>
    </citation>
    <scope>NUCLEOTIDE SEQUENCE</scope>
    <source>
        <strain evidence="13">Cailab_2023a</strain>
    </source>
</reference>
<proteinExistence type="inferred from homology"/>
<evidence type="ECO:0000313" key="13">
    <source>
        <dbReference type="EMBL" id="KAL0279577.1"/>
    </source>
</evidence>
<feature type="domain" description="PDEase" evidence="12">
    <location>
        <begin position="475"/>
        <end position="813"/>
    </location>
</feature>
<dbReference type="PROSITE" id="PS51845">
    <property type="entry name" value="PDEASE_I_2"/>
    <property type="match status" value="1"/>
</dbReference>
<comment type="pathway">
    <text evidence="2">Purine metabolism; 3',5'-cyclic AMP degradation; AMP from 3',5'-cyclic AMP: step 1/1.</text>
</comment>
<dbReference type="InterPro" id="IPR023088">
    <property type="entry name" value="PDEase"/>
</dbReference>
<organism evidence="13">
    <name type="scientific">Menopon gallinae</name>
    <name type="common">poultry shaft louse</name>
    <dbReference type="NCBI Taxonomy" id="328185"/>
    <lineage>
        <taxon>Eukaryota</taxon>
        <taxon>Metazoa</taxon>
        <taxon>Ecdysozoa</taxon>
        <taxon>Arthropoda</taxon>
        <taxon>Hexapoda</taxon>
        <taxon>Insecta</taxon>
        <taxon>Pterygota</taxon>
        <taxon>Neoptera</taxon>
        <taxon>Paraneoptera</taxon>
        <taxon>Psocodea</taxon>
        <taxon>Troctomorpha</taxon>
        <taxon>Phthiraptera</taxon>
        <taxon>Amblycera</taxon>
        <taxon>Menoponidae</taxon>
        <taxon>Menopon</taxon>
    </lineage>
</organism>
<evidence type="ECO:0000256" key="7">
    <source>
        <dbReference type="ARBA" id="ARBA00023149"/>
    </source>
</evidence>
<dbReference type="PANTHER" id="PTHR11347">
    <property type="entry name" value="CYCLIC NUCLEOTIDE PHOSPHODIESTERASE"/>
    <property type="match status" value="1"/>
</dbReference>
<dbReference type="FunFam" id="1.10.1300.10:FF:000002">
    <property type="entry name" value="Phosphodiesterase"/>
    <property type="match status" value="1"/>
</dbReference>
<dbReference type="Pfam" id="PF23198">
    <property type="entry name" value="PDE8A_N"/>
    <property type="match status" value="1"/>
</dbReference>
<evidence type="ECO:0000256" key="4">
    <source>
        <dbReference type="ARBA" id="ARBA00012276"/>
    </source>
</evidence>
<feature type="binding site" evidence="9">
    <location>
        <position position="771"/>
    </location>
    <ligand>
        <name>AMP</name>
        <dbReference type="ChEBI" id="CHEBI:456215"/>
    </ligand>
</feature>
<feature type="compositionally biased region" description="Low complexity" evidence="11">
    <location>
        <begin position="459"/>
        <end position="475"/>
    </location>
</feature>
<dbReference type="InterPro" id="IPR057304">
    <property type="entry name" value="PDE8-like_REC_N"/>
</dbReference>
<dbReference type="InterPro" id="IPR002073">
    <property type="entry name" value="PDEase_catalytic_dom"/>
</dbReference>
<evidence type="ECO:0000256" key="10">
    <source>
        <dbReference type="PIRSR" id="PIRSR623088-3"/>
    </source>
</evidence>
<gene>
    <name evidence="13" type="ORF">PYX00_001103</name>
</gene>
<dbReference type="Pfam" id="PF00233">
    <property type="entry name" value="PDEase_I"/>
    <property type="match status" value="1"/>
</dbReference>
<sequence length="840" mass="94868">MGCTPSAQQSQPGTAHVNGTEGDLTYDQNKNSRNCRITENYSKGKAGCGWRKKAEKMKNPTQTNEADRNKLGKRDNSEPLSNKTVFKILLAFPKEDYLLEHFVQAVDKLGYECTSCHSTEAIMNSYVQTGHDIVVLDNRSVKQLDAVALCRKMRHTKWGTKSIIVAVIKKSYLEDSSYCLPLLNAGFNRCIVETSNIGVLMNELVSIEQNEVKPRISIANSHAMFVALSKCKDLVQITDDSFVIQYINRATELYLGFRNDEVKGKPIWEIHNGTEYQNAISHQLIRGKEWEGHMMCRRKSGESVVLPCRVVGSSVQNRNINNFIFIQEALSDGAIPIPKDQPPRGSLHSIRKGSYDVKSLASESGQSIRRQSLAKLNSLPIEAPITKIITLLYSAHEQSPLCVQHQLEKVVEILKSTELYSPQLKENRIRPDDPITTDLITALLSQNCVPVSTTRRSSNDSATVKSSTSSRPSIPSINAPGQITSVLEQSLDWEFDIFRLEELSSQRPLVWLGMNLLCHFSVPATLGCDEKTMMNWLTVVEMHYHSNNSYHNSTHAADVMQASACYMKRERLESLLDPLDVACTLIAACCHDIDHPGKSSIFLCNSDHDLAILYNDQSVLESHHAAMTFKLTTADDRVNIFKGLERDTYKVARQSIIDMILATEMTKHFEYLTKFVNVFTKPEPKDDELVIDNESCDIALLNTRENIALAKRMLIKCADVSNPTRPLKLCVEWARRIAEEYFNQTDEEKANGLPVMMPMFDRSTCSIPKSQIGFVDFIINDMMEAWDSFIELPEILYYLRSNYQYWKEKEEEGVTSISNFAPINTKIGFLSEVDESKSDC</sequence>
<feature type="region of interest" description="Disordered" evidence="11">
    <location>
        <begin position="453"/>
        <end position="475"/>
    </location>
</feature>
<dbReference type="InterPro" id="IPR000014">
    <property type="entry name" value="PAS"/>
</dbReference>
<dbReference type="Gene3D" id="1.10.1300.10">
    <property type="entry name" value="3'5'-cyclic nucleotide phosphodiesterase, catalytic domain"/>
    <property type="match status" value="1"/>
</dbReference>
<dbReference type="GO" id="GO:0007165">
    <property type="term" value="P:signal transduction"/>
    <property type="evidence" value="ECO:0007669"/>
    <property type="project" value="InterPro"/>
</dbReference>
<dbReference type="SUPFAM" id="SSF109604">
    <property type="entry name" value="HD-domain/PDEase-like"/>
    <property type="match status" value="1"/>
</dbReference>
<feature type="region of interest" description="Disordered" evidence="11">
    <location>
        <begin position="49"/>
        <end position="78"/>
    </location>
</feature>
<evidence type="ECO:0000256" key="1">
    <source>
        <dbReference type="ARBA" id="ARBA00001968"/>
    </source>
</evidence>
<comment type="caution">
    <text evidence="13">The sequence shown here is derived from an EMBL/GenBank/DDBJ whole genome shotgun (WGS) entry which is preliminary data.</text>
</comment>
<feature type="region of interest" description="Disordered" evidence="11">
    <location>
        <begin position="1"/>
        <end position="29"/>
    </location>
</feature>
<dbReference type="GO" id="GO:0046872">
    <property type="term" value="F:metal ion binding"/>
    <property type="evidence" value="ECO:0007669"/>
    <property type="project" value="UniProtKB-KW"/>
</dbReference>
<dbReference type="Gene3D" id="3.30.450.20">
    <property type="entry name" value="PAS domain"/>
    <property type="match status" value="1"/>
</dbReference>
<feature type="binding site" evidence="9">
    <location>
        <begin position="551"/>
        <end position="555"/>
    </location>
    <ligand>
        <name>AMP</name>
        <dbReference type="ChEBI" id="CHEBI:456215"/>
    </ligand>
</feature>
<dbReference type="CDD" id="cd00077">
    <property type="entry name" value="HDc"/>
    <property type="match status" value="1"/>
</dbReference>
<feature type="compositionally biased region" description="Polar residues" evidence="11">
    <location>
        <begin position="1"/>
        <end position="13"/>
    </location>
</feature>
<feature type="binding site" evidence="10">
    <location>
        <position position="555"/>
    </location>
    <ligand>
        <name>Zn(2+)</name>
        <dbReference type="ChEBI" id="CHEBI:29105"/>
        <label>1</label>
    </ligand>
</feature>
<feature type="binding site" evidence="10">
    <location>
        <position position="592"/>
    </location>
    <ligand>
        <name>Zn(2+)</name>
        <dbReference type="ChEBI" id="CHEBI:29105"/>
        <label>1</label>
    </ligand>
</feature>
<keyword evidence="5 10" id="KW-0479">Metal-binding</keyword>
<feature type="binding site" evidence="10">
    <location>
        <position position="592"/>
    </location>
    <ligand>
        <name>Zn(2+)</name>
        <dbReference type="ChEBI" id="CHEBI:29105"/>
        <label>2</label>
    </ligand>
</feature>
<feature type="binding site" evidence="10">
    <location>
        <position position="591"/>
    </location>
    <ligand>
        <name>Zn(2+)</name>
        <dbReference type="ChEBI" id="CHEBI:29105"/>
        <label>1</label>
    </ligand>
</feature>
<feature type="compositionally biased region" description="Basic and acidic residues" evidence="11">
    <location>
        <begin position="65"/>
        <end position="77"/>
    </location>
</feature>
<dbReference type="PRINTS" id="PR00387">
    <property type="entry name" value="PDIESTERASE1"/>
</dbReference>
<dbReference type="Pfam" id="PF13426">
    <property type="entry name" value="PAS_9"/>
    <property type="match status" value="1"/>
</dbReference>
<comment type="cofactor">
    <cofactor evidence="1">
        <name>a divalent metal cation</name>
        <dbReference type="ChEBI" id="CHEBI:60240"/>
    </cofactor>
</comment>
<dbReference type="NCBIfam" id="TIGR00229">
    <property type="entry name" value="sensory_box"/>
    <property type="match status" value="1"/>
</dbReference>
<dbReference type="SUPFAM" id="SSF55785">
    <property type="entry name" value="PYP-like sensor domain (PAS domain)"/>
    <property type="match status" value="1"/>
</dbReference>
<dbReference type="InterPro" id="IPR036971">
    <property type="entry name" value="PDEase_catalytic_dom_sf"/>
</dbReference>
<dbReference type="InterPro" id="IPR035965">
    <property type="entry name" value="PAS-like_dom_sf"/>
</dbReference>